<evidence type="ECO:0000256" key="2">
    <source>
        <dbReference type="ARBA" id="ARBA00022614"/>
    </source>
</evidence>
<evidence type="ECO:0000259" key="10">
    <source>
        <dbReference type="Pfam" id="PF23598"/>
    </source>
</evidence>
<dbReference type="Gramene" id="KQJ85947">
    <property type="protein sequence ID" value="KQJ85947"/>
    <property type="gene ID" value="BRADI_4g02535v3"/>
</dbReference>
<dbReference type="SUPFAM" id="SSF52047">
    <property type="entry name" value="RNI-like"/>
    <property type="match status" value="1"/>
</dbReference>
<dbReference type="Gene3D" id="3.80.10.10">
    <property type="entry name" value="Ribonuclease Inhibitor"/>
    <property type="match status" value="1"/>
</dbReference>
<dbReference type="InterPro" id="IPR042197">
    <property type="entry name" value="Apaf_helical"/>
</dbReference>
<dbReference type="InterPro" id="IPR032675">
    <property type="entry name" value="LRR_dom_sf"/>
</dbReference>
<keyword evidence="5" id="KW-0611">Plant defense</keyword>
<dbReference type="InterPro" id="IPR036388">
    <property type="entry name" value="WH-like_DNA-bd_sf"/>
</dbReference>
<feature type="domain" description="Disease resistance R13L4/SHOC-2-like LRR" evidence="10">
    <location>
        <begin position="498"/>
        <end position="749"/>
    </location>
</feature>
<dbReference type="Gene3D" id="1.10.10.10">
    <property type="entry name" value="Winged helix-like DNA-binding domain superfamily/Winged helix DNA-binding domain"/>
    <property type="match status" value="1"/>
</dbReference>
<protein>
    <recommendedName>
        <fullName evidence="14">AAA+ ATPase domain-containing protein</fullName>
    </recommendedName>
</protein>
<dbReference type="OrthoDB" id="602760at2759"/>
<dbReference type="InterPro" id="IPR038005">
    <property type="entry name" value="RX-like_CC"/>
</dbReference>
<dbReference type="InterPro" id="IPR055414">
    <property type="entry name" value="LRR_R13L4/SHOC2-like"/>
</dbReference>
<dbReference type="PANTHER" id="PTHR23155">
    <property type="entry name" value="DISEASE RESISTANCE PROTEIN RP"/>
    <property type="match status" value="1"/>
</dbReference>
<comment type="similarity">
    <text evidence="1">Belongs to the disease resistance NB-LRR family.</text>
</comment>
<dbReference type="Pfam" id="PF23559">
    <property type="entry name" value="WHD_DRP"/>
    <property type="match status" value="1"/>
</dbReference>
<dbReference type="CDD" id="cd14798">
    <property type="entry name" value="RX-CC_like"/>
    <property type="match status" value="1"/>
</dbReference>
<keyword evidence="3" id="KW-0677">Repeat</keyword>
<evidence type="ECO:0000256" key="6">
    <source>
        <dbReference type="ARBA" id="ARBA00023054"/>
    </source>
</evidence>
<keyword evidence="6" id="KW-0175">Coiled coil</keyword>
<dbReference type="EMBL" id="CM000883">
    <property type="protein sequence ID" value="KQJ85947.2"/>
    <property type="molecule type" value="Genomic_DNA"/>
</dbReference>
<dbReference type="InterPro" id="IPR041118">
    <property type="entry name" value="Rx_N"/>
</dbReference>
<feature type="domain" description="Disease resistance N-terminal" evidence="8">
    <location>
        <begin position="12"/>
        <end position="94"/>
    </location>
</feature>
<dbReference type="Gene3D" id="1.10.8.430">
    <property type="entry name" value="Helical domain of apoptotic protease-activating factors"/>
    <property type="match status" value="1"/>
</dbReference>
<evidence type="ECO:0000256" key="3">
    <source>
        <dbReference type="ARBA" id="ARBA00022737"/>
    </source>
</evidence>
<reference evidence="11 12" key="1">
    <citation type="journal article" date="2010" name="Nature">
        <title>Genome sequencing and analysis of the model grass Brachypodium distachyon.</title>
        <authorList>
            <consortium name="International Brachypodium Initiative"/>
        </authorList>
    </citation>
    <scope>NUCLEOTIDE SEQUENCE [LARGE SCALE GENOMIC DNA]</scope>
    <source>
        <strain evidence="11 12">Bd21</strain>
    </source>
</reference>
<evidence type="ECO:0000313" key="12">
    <source>
        <dbReference type="EnsemblPlants" id="KQJ85947"/>
    </source>
</evidence>
<evidence type="ECO:0000259" key="8">
    <source>
        <dbReference type="Pfam" id="PF18052"/>
    </source>
</evidence>
<evidence type="ECO:0000313" key="11">
    <source>
        <dbReference type="EMBL" id="KQJ85947.2"/>
    </source>
</evidence>
<keyword evidence="2" id="KW-0433">Leucine-rich repeat</keyword>
<dbReference type="InterPro" id="IPR044974">
    <property type="entry name" value="Disease_R_plants"/>
</dbReference>
<feature type="domain" description="Disease resistance protein winged helix" evidence="9">
    <location>
        <begin position="404"/>
        <end position="454"/>
    </location>
</feature>
<keyword evidence="4" id="KW-0547">Nucleotide-binding</keyword>
<dbReference type="Pfam" id="PF00931">
    <property type="entry name" value="NB-ARC"/>
    <property type="match status" value="1"/>
</dbReference>
<dbReference type="FunFam" id="1.10.10.10:FF:000322">
    <property type="entry name" value="Probable disease resistance protein At1g63360"/>
    <property type="match status" value="1"/>
</dbReference>
<dbReference type="GO" id="GO:0043531">
    <property type="term" value="F:ADP binding"/>
    <property type="evidence" value="ECO:0007669"/>
    <property type="project" value="InterPro"/>
</dbReference>
<dbReference type="GO" id="GO:0009626">
    <property type="term" value="P:plant-type hypersensitive response"/>
    <property type="evidence" value="ECO:0007669"/>
    <property type="project" value="UniProtKB-ARBA"/>
</dbReference>
<keyword evidence="13" id="KW-1185">Reference proteome</keyword>
<dbReference type="SUPFAM" id="SSF52540">
    <property type="entry name" value="P-loop containing nucleoside triphosphate hydrolases"/>
    <property type="match status" value="1"/>
</dbReference>
<evidence type="ECO:0008006" key="14">
    <source>
        <dbReference type="Google" id="ProtNLM"/>
    </source>
</evidence>
<dbReference type="InterPro" id="IPR002182">
    <property type="entry name" value="NB-ARC"/>
</dbReference>
<dbReference type="Pfam" id="PF23598">
    <property type="entry name" value="LRR_14"/>
    <property type="match status" value="1"/>
</dbReference>
<dbReference type="Pfam" id="PF18052">
    <property type="entry name" value="Rx_N"/>
    <property type="match status" value="1"/>
</dbReference>
<dbReference type="Proteomes" id="UP000008810">
    <property type="component" value="Chromosome 4"/>
</dbReference>
<dbReference type="Gene3D" id="3.40.50.300">
    <property type="entry name" value="P-loop containing nucleotide triphosphate hydrolases"/>
    <property type="match status" value="1"/>
</dbReference>
<feature type="domain" description="NB-ARC" evidence="7">
    <location>
        <begin position="146"/>
        <end position="316"/>
    </location>
</feature>
<sequence length="793" mass="88687">MEEVLVSAATGALGAVVGKLATLASDEYKRLRGIRGEIDSLSRELAAMDAFLEKMSEAEGEPDLQDKVWMNEVRELSYEAEDSIDDFMARAIEDLKKQIDEVSQTNARYRSGEPVASVSNKSKVDRRALAIFEDALKLVGIDGPKEEVVQLLGHDGETKQQPPKVVAIVGSGGLGKTTLANKVYQELKRGFDGDAFLSVSQNSDIVSVMSKIFSQLNKSYSAAAKEDLPTLITKIWDFLSDRNKRYFIVVDDIWKVETWNDIKYAFPISNSDSIIITTTRINLVAQSCCSSFSGHIHNMRPLDEVHSRQLFYRRLFSSEEKCPSHLKEFSSQILEKCAGLPLAIIAISGLLAEKASKKDTWERVKDSIGRALRNASNGVMVNIISLSYWDLPRHLKTCLLYLRIFPEDFTIDKENLIRRWIGEGFIHKQDGCTLHESGEMCFNELINRSLIQPATAVEENFVTIIGVPGVNPNPRNKVRRLSLQNGGEIPAGLVISSARSLHVFGPNAKIPSLSESRLLRVLDYEDCSQLEDGIGNLLHLKYLRFNYAGDGLTKLPEQVARLPQLGIDIRDYNKIIEIPSTIWQLEWLSIRDAEVPDEDVAMQGLQVLGRLDVYRKSTEFLVGLGQLKNLRKLSLIFDSVGLEYKDWAVKPAKVVSSIAELSKAGLQSLKIRINGPADEILKEDWFPESDPPSAYGLQEFVIVAKGLWGVPTWMASLVNLEKLRLPINHVGEDVKILGGLPGLRHLHISRLWGRIDPNDDFEAAFERAMEAHPNRPTFTHSTIPRKVHHLNGG</sequence>
<dbReference type="GO" id="GO:0098542">
    <property type="term" value="P:defense response to other organism"/>
    <property type="evidence" value="ECO:0000318"/>
    <property type="project" value="GO_Central"/>
</dbReference>
<dbReference type="GO" id="GO:0042742">
    <property type="term" value="P:defense response to bacterium"/>
    <property type="evidence" value="ECO:0007669"/>
    <property type="project" value="UniProtKB-ARBA"/>
</dbReference>
<accession>A0A0Q3HCW0</accession>
<dbReference type="AlphaFoldDB" id="A0A0Q3HCW0"/>
<organism evidence="11">
    <name type="scientific">Brachypodium distachyon</name>
    <name type="common">Purple false brome</name>
    <name type="synonym">Trachynia distachya</name>
    <dbReference type="NCBI Taxonomy" id="15368"/>
    <lineage>
        <taxon>Eukaryota</taxon>
        <taxon>Viridiplantae</taxon>
        <taxon>Streptophyta</taxon>
        <taxon>Embryophyta</taxon>
        <taxon>Tracheophyta</taxon>
        <taxon>Spermatophyta</taxon>
        <taxon>Magnoliopsida</taxon>
        <taxon>Liliopsida</taxon>
        <taxon>Poales</taxon>
        <taxon>Poaceae</taxon>
        <taxon>BOP clade</taxon>
        <taxon>Pooideae</taxon>
        <taxon>Stipodae</taxon>
        <taxon>Brachypodieae</taxon>
        <taxon>Brachypodium</taxon>
    </lineage>
</organism>
<evidence type="ECO:0000256" key="4">
    <source>
        <dbReference type="ARBA" id="ARBA00022741"/>
    </source>
</evidence>
<dbReference type="InterPro" id="IPR058922">
    <property type="entry name" value="WHD_DRP"/>
</dbReference>
<proteinExistence type="inferred from homology"/>
<evidence type="ECO:0000313" key="13">
    <source>
        <dbReference type="Proteomes" id="UP000008810"/>
    </source>
</evidence>
<dbReference type="PRINTS" id="PR00364">
    <property type="entry name" value="DISEASERSIST"/>
</dbReference>
<dbReference type="InParanoid" id="A0A0Q3HCW0"/>
<dbReference type="GO" id="GO:0002758">
    <property type="term" value="P:innate immune response-activating signaling pathway"/>
    <property type="evidence" value="ECO:0007669"/>
    <property type="project" value="UniProtKB-ARBA"/>
</dbReference>
<dbReference type="InterPro" id="IPR027417">
    <property type="entry name" value="P-loop_NTPase"/>
</dbReference>
<evidence type="ECO:0000256" key="1">
    <source>
        <dbReference type="ARBA" id="ARBA00008894"/>
    </source>
</evidence>
<reference evidence="12" key="3">
    <citation type="submission" date="2018-08" db="UniProtKB">
        <authorList>
            <consortium name="EnsemblPlants"/>
        </authorList>
    </citation>
    <scope>IDENTIFICATION</scope>
    <source>
        <strain evidence="12">cv. Bd21</strain>
    </source>
</reference>
<dbReference type="EnsemblPlants" id="KQJ85947">
    <property type="protein sequence ID" value="KQJ85947"/>
    <property type="gene ID" value="BRADI_4g02535v3"/>
</dbReference>
<dbReference type="Gene3D" id="1.20.5.4130">
    <property type="match status" value="1"/>
</dbReference>
<evidence type="ECO:0000256" key="5">
    <source>
        <dbReference type="ARBA" id="ARBA00022821"/>
    </source>
</evidence>
<gene>
    <name evidence="11" type="ORF">BRADI_4g02535v3</name>
</gene>
<evidence type="ECO:0000259" key="7">
    <source>
        <dbReference type="Pfam" id="PF00931"/>
    </source>
</evidence>
<dbReference type="ExpressionAtlas" id="A0A0Q3HCW0">
    <property type="expression patterns" value="baseline"/>
</dbReference>
<dbReference type="PANTHER" id="PTHR23155:SF1107">
    <property type="entry name" value="OS08G0373000 PROTEIN"/>
    <property type="match status" value="1"/>
</dbReference>
<evidence type="ECO:0000259" key="9">
    <source>
        <dbReference type="Pfam" id="PF23559"/>
    </source>
</evidence>
<name>A0A0Q3HCW0_BRADI</name>
<reference evidence="11" key="2">
    <citation type="submission" date="2017-06" db="EMBL/GenBank/DDBJ databases">
        <title>WGS assembly of Brachypodium distachyon.</title>
        <authorList>
            <consortium name="The International Brachypodium Initiative"/>
            <person name="Lucas S."/>
            <person name="Harmon-Smith M."/>
            <person name="Lail K."/>
            <person name="Tice H."/>
            <person name="Grimwood J."/>
            <person name="Bruce D."/>
            <person name="Barry K."/>
            <person name="Shu S."/>
            <person name="Lindquist E."/>
            <person name="Wang M."/>
            <person name="Pitluck S."/>
            <person name="Vogel J.P."/>
            <person name="Garvin D.F."/>
            <person name="Mockler T.C."/>
            <person name="Schmutz J."/>
            <person name="Rokhsar D."/>
            <person name="Bevan M.W."/>
        </authorList>
    </citation>
    <scope>NUCLEOTIDE SEQUENCE</scope>
    <source>
        <strain evidence="11">Bd21</strain>
    </source>
</reference>